<dbReference type="GO" id="GO:0005737">
    <property type="term" value="C:cytoplasm"/>
    <property type="evidence" value="ECO:0007669"/>
    <property type="project" value="UniProtKB-SubCell"/>
</dbReference>
<dbReference type="InterPro" id="IPR015947">
    <property type="entry name" value="PUA-like_sf"/>
</dbReference>
<reference evidence="12" key="2">
    <citation type="journal article" date="2021" name="PeerJ">
        <title>Extensive microbial diversity within the chicken gut microbiome revealed by metagenomics and culture.</title>
        <authorList>
            <person name="Gilroy R."/>
            <person name="Ravi A."/>
            <person name="Getino M."/>
            <person name="Pursley I."/>
            <person name="Horton D.L."/>
            <person name="Alikhan N.F."/>
            <person name="Baker D."/>
            <person name="Gharbi K."/>
            <person name="Hall N."/>
            <person name="Watson M."/>
            <person name="Adriaenssens E.M."/>
            <person name="Foster-Nyarko E."/>
            <person name="Jarju S."/>
            <person name="Secka A."/>
            <person name="Antonio M."/>
            <person name="Oren A."/>
            <person name="Chaudhuri R.R."/>
            <person name="La Ragione R."/>
            <person name="Hildebrand F."/>
            <person name="Pallen M.J."/>
        </authorList>
    </citation>
    <scope>NUCLEOTIDE SEQUENCE</scope>
    <source>
        <strain evidence="12">7293</strain>
    </source>
</reference>
<dbReference type="CDD" id="cd18084">
    <property type="entry name" value="RsmE-like"/>
    <property type="match status" value="1"/>
</dbReference>
<evidence type="ECO:0000259" key="11">
    <source>
        <dbReference type="Pfam" id="PF04452"/>
    </source>
</evidence>
<comment type="caution">
    <text evidence="12">The sequence shown here is derived from an EMBL/GenBank/DDBJ whole genome shotgun (WGS) entry which is preliminary data.</text>
</comment>
<dbReference type="PANTHER" id="PTHR30027:SF3">
    <property type="entry name" value="16S RRNA (URACIL(1498)-N(3))-METHYLTRANSFERASE"/>
    <property type="match status" value="1"/>
</dbReference>
<organism evidence="12 13">
    <name type="scientific">Candidatus Ornithospirochaeta stercoripullorum</name>
    <dbReference type="NCBI Taxonomy" id="2840899"/>
    <lineage>
        <taxon>Bacteria</taxon>
        <taxon>Pseudomonadati</taxon>
        <taxon>Spirochaetota</taxon>
        <taxon>Spirochaetia</taxon>
        <taxon>Spirochaetales</taxon>
        <taxon>Spirochaetaceae</taxon>
        <taxon>Spirochaetaceae incertae sedis</taxon>
        <taxon>Candidatus Ornithospirochaeta</taxon>
    </lineage>
</organism>
<proteinExistence type="inferred from homology"/>
<dbReference type="InterPro" id="IPR046886">
    <property type="entry name" value="RsmE_MTase_dom"/>
</dbReference>
<dbReference type="Pfam" id="PF04452">
    <property type="entry name" value="Methyltrans_RNA"/>
    <property type="match status" value="1"/>
</dbReference>
<comment type="catalytic activity">
    <reaction evidence="9 10">
        <text>uridine(1498) in 16S rRNA + S-adenosyl-L-methionine = N(3)-methyluridine(1498) in 16S rRNA + S-adenosyl-L-homocysteine + H(+)</text>
        <dbReference type="Rhea" id="RHEA:42920"/>
        <dbReference type="Rhea" id="RHEA-COMP:10283"/>
        <dbReference type="Rhea" id="RHEA-COMP:10284"/>
        <dbReference type="ChEBI" id="CHEBI:15378"/>
        <dbReference type="ChEBI" id="CHEBI:57856"/>
        <dbReference type="ChEBI" id="CHEBI:59789"/>
        <dbReference type="ChEBI" id="CHEBI:65315"/>
        <dbReference type="ChEBI" id="CHEBI:74502"/>
        <dbReference type="EC" id="2.1.1.193"/>
    </reaction>
</comment>
<dbReference type="InterPro" id="IPR006700">
    <property type="entry name" value="RsmE"/>
</dbReference>
<evidence type="ECO:0000256" key="8">
    <source>
        <dbReference type="ARBA" id="ARBA00025699"/>
    </source>
</evidence>
<dbReference type="GO" id="GO:0070042">
    <property type="term" value="F:rRNA (uridine-N3-)-methyltransferase activity"/>
    <property type="evidence" value="ECO:0007669"/>
    <property type="project" value="TreeGrafter"/>
</dbReference>
<gene>
    <name evidence="12" type="ORF">IAA97_06265</name>
</gene>
<evidence type="ECO:0000313" key="12">
    <source>
        <dbReference type="EMBL" id="MBO8436566.1"/>
    </source>
</evidence>
<dbReference type="Proteomes" id="UP000823615">
    <property type="component" value="Unassembled WGS sequence"/>
</dbReference>
<dbReference type="SUPFAM" id="SSF75217">
    <property type="entry name" value="alpha/beta knot"/>
    <property type="match status" value="1"/>
</dbReference>
<keyword evidence="6 10" id="KW-0808">Transferase</keyword>
<evidence type="ECO:0000256" key="9">
    <source>
        <dbReference type="ARBA" id="ARBA00047944"/>
    </source>
</evidence>
<dbReference type="InterPro" id="IPR029028">
    <property type="entry name" value="Alpha/beta_knot_MTases"/>
</dbReference>
<evidence type="ECO:0000313" key="13">
    <source>
        <dbReference type="Proteomes" id="UP000823615"/>
    </source>
</evidence>
<evidence type="ECO:0000256" key="5">
    <source>
        <dbReference type="ARBA" id="ARBA00022603"/>
    </source>
</evidence>
<dbReference type="NCBIfam" id="TIGR00046">
    <property type="entry name" value="RsmE family RNA methyltransferase"/>
    <property type="match status" value="1"/>
</dbReference>
<evidence type="ECO:0000256" key="6">
    <source>
        <dbReference type="ARBA" id="ARBA00022679"/>
    </source>
</evidence>
<evidence type="ECO:0000256" key="7">
    <source>
        <dbReference type="ARBA" id="ARBA00022691"/>
    </source>
</evidence>
<dbReference type="GO" id="GO:0070475">
    <property type="term" value="P:rRNA base methylation"/>
    <property type="evidence" value="ECO:0007669"/>
    <property type="project" value="TreeGrafter"/>
</dbReference>
<dbReference type="EMBL" id="JADIMT010000070">
    <property type="protein sequence ID" value="MBO8436566.1"/>
    <property type="molecule type" value="Genomic_DNA"/>
</dbReference>
<keyword evidence="5 10" id="KW-0489">Methyltransferase</keyword>
<feature type="domain" description="Ribosomal RNA small subunit methyltransferase E methyltransferase" evidence="11">
    <location>
        <begin position="82"/>
        <end position="239"/>
    </location>
</feature>
<reference evidence="12" key="1">
    <citation type="submission" date="2020-10" db="EMBL/GenBank/DDBJ databases">
        <authorList>
            <person name="Gilroy R."/>
        </authorList>
    </citation>
    <scope>NUCLEOTIDE SEQUENCE</scope>
    <source>
        <strain evidence="12">7293</strain>
    </source>
</reference>
<dbReference type="PANTHER" id="PTHR30027">
    <property type="entry name" value="RIBOSOMAL RNA SMALL SUBUNIT METHYLTRANSFERASE E"/>
    <property type="match status" value="1"/>
</dbReference>
<keyword evidence="3 10" id="KW-0963">Cytoplasm</keyword>
<dbReference type="AlphaFoldDB" id="A0A9D9H4Z4"/>
<comment type="subcellular location">
    <subcellularLocation>
        <location evidence="1 10">Cytoplasm</location>
    </subcellularLocation>
</comment>
<keyword evidence="4 10" id="KW-0698">rRNA processing</keyword>
<comment type="function">
    <text evidence="8 10">Specifically methylates the N3 position of the uracil ring of uridine 1498 (m3U1498) in 16S rRNA. Acts on the fully assembled 30S ribosomal subunit.</text>
</comment>
<evidence type="ECO:0000256" key="4">
    <source>
        <dbReference type="ARBA" id="ARBA00022552"/>
    </source>
</evidence>
<sequence length="244" mass="27110">MRVFLLKHESKDGIYHLTTKEKNYLFRVLRLNVNDIFTAKDSKEQYYKAFLFDENSITLEKTEKPEETLLDSLSSYRGPFVPLTVFISVLKGKKNEIQVRALTEIGVSRIVLMNTSFTQSPLSQHEIERLKAIIAEAVQQSGSKEPELEGPVDFTSALSLADNLTLILHQSSLEKTKTLSEALSDADINTRISVMIGPEGGFSDDECDKALSKGAIPVLLNTNILRAETAAIYTASAVQALLQN</sequence>
<protein>
    <recommendedName>
        <fullName evidence="10">Ribosomal RNA small subunit methyltransferase E</fullName>
        <ecNumber evidence="10">2.1.1.193</ecNumber>
    </recommendedName>
</protein>
<evidence type="ECO:0000256" key="2">
    <source>
        <dbReference type="ARBA" id="ARBA00005528"/>
    </source>
</evidence>
<dbReference type="PIRSF" id="PIRSF015601">
    <property type="entry name" value="MTase_slr0722"/>
    <property type="match status" value="1"/>
</dbReference>
<keyword evidence="7 10" id="KW-0949">S-adenosyl-L-methionine</keyword>
<dbReference type="InterPro" id="IPR029026">
    <property type="entry name" value="tRNA_m1G_MTases_N"/>
</dbReference>
<comment type="similarity">
    <text evidence="2 10">Belongs to the RNA methyltransferase RsmE family.</text>
</comment>
<evidence type="ECO:0000256" key="1">
    <source>
        <dbReference type="ARBA" id="ARBA00004496"/>
    </source>
</evidence>
<dbReference type="Gene3D" id="3.40.1280.10">
    <property type="match status" value="1"/>
</dbReference>
<evidence type="ECO:0000256" key="3">
    <source>
        <dbReference type="ARBA" id="ARBA00022490"/>
    </source>
</evidence>
<accession>A0A9D9H4Z4</accession>
<dbReference type="SUPFAM" id="SSF88697">
    <property type="entry name" value="PUA domain-like"/>
    <property type="match status" value="1"/>
</dbReference>
<name>A0A9D9H4Z4_9SPIO</name>
<evidence type="ECO:0000256" key="10">
    <source>
        <dbReference type="PIRNR" id="PIRNR015601"/>
    </source>
</evidence>
<dbReference type="EC" id="2.1.1.193" evidence="10"/>